<evidence type="ECO:0000256" key="3">
    <source>
        <dbReference type="ARBA" id="ARBA00012761"/>
    </source>
</evidence>
<evidence type="ECO:0000259" key="10">
    <source>
        <dbReference type="Pfam" id="PF02837"/>
    </source>
</evidence>
<dbReference type="GO" id="GO:0005975">
    <property type="term" value="P:carbohydrate metabolic process"/>
    <property type="evidence" value="ECO:0007669"/>
    <property type="project" value="InterPro"/>
</dbReference>
<dbReference type="GO" id="GO:0019391">
    <property type="term" value="P:glucuronoside catabolic process"/>
    <property type="evidence" value="ECO:0007669"/>
    <property type="project" value="TreeGrafter"/>
</dbReference>
<proteinExistence type="inferred from homology"/>
<keyword evidence="5" id="KW-0378">Hydrolase</keyword>
<evidence type="ECO:0000256" key="1">
    <source>
        <dbReference type="ARBA" id="ARBA00003025"/>
    </source>
</evidence>
<dbReference type="SUPFAM" id="SSF49785">
    <property type="entry name" value="Galactose-binding domain-like"/>
    <property type="match status" value="1"/>
</dbReference>
<dbReference type="PROSITE" id="PS00608">
    <property type="entry name" value="GLYCOSYL_HYDROL_F2_2"/>
    <property type="match status" value="1"/>
</dbReference>
<dbReference type="Gene3D" id="3.20.20.80">
    <property type="entry name" value="Glycosidases"/>
    <property type="match status" value="1"/>
</dbReference>
<keyword evidence="6" id="KW-0326">Glycosidase</keyword>
<accession>A0A7R9F4X7</accession>
<sequence>MGNPIVISRDVTGLHKVFLYSFSQIFGDISPGGILYPRESESREVRSLDGVWNFRLSPMDEPTQGLTQQWYQQELRKTGDIVPMPVPASYNDIGPNVTFRTFWGLAWYDRTFFAPSSWKDQRVWVRFGSVCYAAQVWVNGKEVASHEIGHLPFSGEISQALNYGGNNVITVAVNNTPDQTTVPQGRINSVKTSDGIKHVLYFNFDFFQYSGIDRPVYLYTTPRVYIDDISVMTDIENDTGVVNFNVSILGLSEDSEEPSIAVNLYDRDGQVVAESTGAEGVLRVPDANLWWPYIMHPKPAYLYTLEVIVNGNESDVYRHPVGIRTVSWTNTSLLINNHPFYLRGFGRHEDSDIRGKGVDYSLITKDYNLIKWFGANGYRTSHYPYAEEILDFSDRQGIMGLSLVDDHISSGFSDELLNNHKTSLSELIRRDKNRPSVIMWSIANEADTDEDDAVPYFKAYFLKGPSYANWTVTSMLLGRQAQFLDVICINEYYGWGSTVGIQEVVKHQVMVDVTSWHQLHNKPVVVSEYGTDTMAGYHSVGRFQLPSSGGSEEYQMEVMSQQFEAFDEAHSEGYLAGEMIWNFADFMTDQRTKRVNGNRKGMLTRTRQPKASAHLLRWRYHSLARKLDNATIARPADSDTHFYVSSWFARSPQGADSSFHPARDCERNTQERQRRKGEEGEQDFERSVIKYSFDSCKIRRVKIIRHVKLRQV</sequence>
<evidence type="ECO:0000313" key="11">
    <source>
        <dbReference type="EMBL" id="CAD7445886.1"/>
    </source>
</evidence>
<feature type="domain" description="Glycoside hydrolase family 2 catalytic" evidence="9">
    <location>
        <begin position="329"/>
        <end position="623"/>
    </location>
</feature>
<dbReference type="EMBL" id="OD567581">
    <property type="protein sequence ID" value="CAD7445886.1"/>
    <property type="molecule type" value="Genomic_DNA"/>
</dbReference>
<comment type="similarity">
    <text evidence="2">Belongs to the glycosyl hydrolase 2 family.</text>
</comment>
<evidence type="ECO:0000259" key="8">
    <source>
        <dbReference type="Pfam" id="PF00703"/>
    </source>
</evidence>
<feature type="domain" description="Glycoside hydrolase family 2 immunoglobulin-like beta-sandwich" evidence="8">
    <location>
        <begin position="224"/>
        <end position="324"/>
    </location>
</feature>
<dbReference type="GO" id="GO:0005615">
    <property type="term" value="C:extracellular space"/>
    <property type="evidence" value="ECO:0007669"/>
    <property type="project" value="TreeGrafter"/>
</dbReference>
<evidence type="ECO:0000256" key="4">
    <source>
        <dbReference type="ARBA" id="ARBA00016205"/>
    </source>
</evidence>
<dbReference type="InterPro" id="IPR017853">
    <property type="entry name" value="GH"/>
</dbReference>
<dbReference type="Gene3D" id="2.60.120.260">
    <property type="entry name" value="Galactose-binding domain-like"/>
    <property type="match status" value="1"/>
</dbReference>
<evidence type="ECO:0000256" key="5">
    <source>
        <dbReference type="ARBA" id="ARBA00022801"/>
    </source>
</evidence>
<dbReference type="NCBIfam" id="NF007538">
    <property type="entry name" value="PRK10150.1"/>
    <property type="match status" value="1"/>
</dbReference>
<reference evidence="11" key="1">
    <citation type="submission" date="2020-11" db="EMBL/GenBank/DDBJ databases">
        <authorList>
            <person name="Tran Van P."/>
        </authorList>
    </citation>
    <scope>NUCLEOTIDE SEQUENCE</scope>
</reference>
<feature type="compositionally biased region" description="Basic and acidic residues" evidence="7">
    <location>
        <begin position="661"/>
        <end position="681"/>
    </location>
</feature>
<evidence type="ECO:0000259" key="9">
    <source>
        <dbReference type="Pfam" id="PF02836"/>
    </source>
</evidence>
<feature type="domain" description="Glycosyl hydrolases family 2 sugar binding" evidence="10">
    <location>
        <begin position="45"/>
        <end position="222"/>
    </location>
</feature>
<name>A0A7R9F4X7_9NEOP</name>
<organism evidence="11">
    <name type="scientific">Timema bartmani</name>
    <dbReference type="NCBI Taxonomy" id="61472"/>
    <lineage>
        <taxon>Eukaryota</taxon>
        <taxon>Metazoa</taxon>
        <taxon>Ecdysozoa</taxon>
        <taxon>Arthropoda</taxon>
        <taxon>Hexapoda</taxon>
        <taxon>Insecta</taxon>
        <taxon>Pterygota</taxon>
        <taxon>Neoptera</taxon>
        <taxon>Polyneoptera</taxon>
        <taxon>Phasmatodea</taxon>
        <taxon>Timematodea</taxon>
        <taxon>Timematoidea</taxon>
        <taxon>Timematidae</taxon>
        <taxon>Timema</taxon>
    </lineage>
</organism>
<dbReference type="EC" id="3.2.1.31" evidence="3"/>
<dbReference type="InterPro" id="IPR008979">
    <property type="entry name" value="Galactose-bd-like_sf"/>
</dbReference>
<dbReference type="SUPFAM" id="SSF51445">
    <property type="entry name" value="(Trans)glycosidases"/>
    <property type="match status" value="1"/>
</dbReference>
<dbReference type="InterPro" id="IPR006103">
    <property type="entry name" value="Glyco_hydro_2_cat"/>
</dbReference>
<dbReference type="InterPro" id="IPR006102">
    <property type="entry name" value="Ig-like_GH2"/>
</dbReference>
<dbReference type="InterPro" id="IPR013783">
    <property type="entry name" value="Ig-like_fold"/>
</dbReference>
<dbReference type="InterPro" id="IPR006104">
    <property type="entry name" value="Glyco_hydro_2_N"/>
</dbReference>
<dbReference type="GO" id="GO:0004566">
    <property type="term" value="F:beta-glucuronidase activity"/>
    <property type="evidence" value="ECO:0007669"/>
    <property type="project" value="UniProtKB-EC"/>
</dbReference>
<dbReference type="Gene3D" id="2.60.40.10">
    <property type="entry name" value="Immunoglobulins"/>
    <property type="match status" value="1"/>
</dbReference>
<dbReference type="PANTHER" id="PTHR10066:SF67">
    <property type="entry name" value="BETA-GLUCURONIDASE"/>
    <property type="match status" value="1"/>
</dbReference>
<dbReference type="SUPFAM" id="SSF49303">
    <property type="entry name" value="beta-Galactosidase/glucuronidase domain"/>
    <property type="match status" value="1"/>
</dbReference>
<evidence type="ECO:0000256" key="7">
    <source>
        <dbReference type="SAM" id="MobiDB-lite"/>
    </source>
</evidence>
<dbReference type="PRINTS" id="PR00132">
    <property type="entry name" value="GLHYDRLASE2"/>
</dbReference>
<evidence type="ECO:0000256" key="6">
    <source>
        <dbReference type="ARBA" id="ARBA00023295"/>
    </source>
</evidence>
<dbReference type="FunFam" id="2.60.40.10:FF:000628">
    <property type="entry name" value="Beta-glucuronidase"/>
    <property type="match status" value="1"/>
</dbReference>
<evidence type="ECO:0000256" key="2">
    <source>
        <dbReference type="ARBA" id="ARBA00007401"/>
    </source>
</evidence>
<dbReference type="InterPro" id="IPR023232">
    <property type="entry name" value="Glyco_hydro_2_AS"/>
</dbReference>
<dbReference type="InterPro" id="IPR006101">
    <property type="entry name" value="Glyco_hydro_2"/>
</dbReference>
<dbReference type="AlphaFoldDB" id="A0A7R9F4X7"/>
<dbReference type="Pfam" id="PF00703">
    <property type="entry name" value="Glyco_hydro_2"/>
    <property type="match status" value="1"/>
</dbReference>
<dbReference type="GO" id="GO:0030246">
    <property type="term" value="F:carbohydrate binding"/>
    <property type="evidence" value="ECO:0007669"/>
    <property type="project" value="TreeGrafter"/>
</dbReference>
<dbReference type="Pfam" id="PF02837">
    <property type="entry name" value="Glyco_hydro_2_N"/>
    <property type="match status" value="1"/>
</dbReference>
<dbReference type="FunFam" id="3.20.20.80:FF:000080">
    <property type="entry name" value="Beta-glucuronidase UidA"/>
    <property type="match status" value="1"/>
</dbReference>
<dbReference type="PANTHER" id="PTHR10066">
    <property type="entry name" value="BETA-GLUCURONIDASE"/>
    <property type="match status" value="1"/>
</dbReference>
<protein>
    <recommendedName>
        <fullName evidence="4">Beta-glucuronidase</fullName>
        <ecNumber evidence="3">3.2.1.31</ecNumber>
    </recommendedName>
</protein>
<dbReference type="FunFam" id="2.60.120.260:FF:000027">
    <property type="entry name" value="Beta-glucuronidase"/>
    <property type="match status" value="1"/>
</dbReference>
<feature type="region of interest" description="Disordered" evidence="7">
    <location>
        <begin position="652"/>
        <end position="681"/>
    </location>
</feature>
<gene>
    <name evidence="11" type="ORF">TBIB3V08_LOCUS8230</name>
</gene>
<dbReference type="Pfam" id="PF02836">
    <property type="entry name" value="Glyco_hydro_2_C"/>
    <property type="match status" value="1"/>
</dbReference>
<comment type="function">
    <text evidence="1">Plays an important role in the degradation of dermatan and keratan sulfates.</text>
</comment>
<dbReference type="InterPro" id="IPR036156">
    <property type="entry name" value="Beta-gal/glucu_dom_sf"/>
</dbReference>